<comment type="similarity">
    <text evidence="2">Belongs to the ATP-dependent AMP-binding enzyme family.</text>
</comment>
<dbReference type="GO" id="GO:0043041">
    <property type="term" value="P:amino acid activation for nonribosomal peptide biosynthetic process"/>
    <property type="evidence" value="ECO:0007669"/>
    <property type="project" value="TreeGrafter"/>
</dbReference>
<dbReference type="PROSITE" id="PS50075">
    <property type="entry name" value="CARRIER"/>
    <property type="match status" value="1"/>
</dbReference>
<dbReference type="InterPro" id="IPR036736">
    <property type="entry name" value="ACP-like_sf"/>
</dbReference>
<evidence type="ECO:0000256" key="1">
    <source>
        <dbReference type="ARBA" id="ARBA00001957"/>
    </source>
</evidence>
<dbReference type="PANTHER" id="PTHR45527:SF14">
    <property type="entry name" value="PLIPASTATIN SYNTHASE SUBUNIT B"/>
    <property type="match status" value="1"/>
</dbReference>
<feature type="non-terminal residue" evidence="6">
    <location>
        <position position="1"/>
    </location>
</feature>
<dbReference type="Proteomes" id="UP000423257">
    <property type="component" value="Unassembled WGS sequence"/>
</dbReference>
<dbReference type="Gene3D" id="1.10.1200.10">
    <property type="entry name" value="ACP-like"/>
    <property type="match status" value="1"/>
</dbReference>
<protein>
    <submittedName>
        <fullName evidence="6">AMP-binding protein</fullName>
    </submittedName>
</protein>
<dbReference type="SUPFAM" id="SSF56801">
    <property type="entry name" value="Acetyl-CoA synthetase-like"/>
    <property type="match status" value="1"/>
</dbReference>
<dbReference type="FunFam" id="1.10.1200.10:FF:000005">
    <property type="entry name" value="Nonribosomal peptide synthetase 1"/>
    <property type="match status" value="1"/>
</dbReference>
<dbReference type="InterPro" id="IPR025110">
    <property type="entry name" value="AMP-bd_C"/>
</dbReference>
<comment type="cofactor">
    <cofactor evidence="1">
        <name>pantetheine 4'-phosphate</name>
        <dbReference type="ChEBI" id="CHEBI:47942"/>
    </cofactor>
</comment>
<dbReference type="InterPro" id="IPR042099">
    <property type="entry name" value="ANL_N_sf"/>
</dbReference>
<dbReference type="SUPFAM" id="SSF47336">
    <property type="entry name" value="ACP-like"/>
    <property type="match status" value="1"/>
</dbReference>
<dbReference type="EMBL" id="VZPQ01000209">
    <property type="protein sequence ID" value="KAB0557387.1"/>
    <property type="molecule type" value="Genomic_DNA"/>
</dbReference>
<evidence type="ECO:0000313" key="6">
    <source>
        <dbReference type="EMBL" id="KAB0557387.1"/>
    </source>
</evidence>
<proteinExistence type="inferred from homology"/>
<organism evidence="6 7">
    <name type="scientific">Pseudomonas palleroniana</name>
    <dbReference type="NCBI Taxonomy" id="191390"/>
    <lineage>
        <taxon>Bacteria</taxon>
        <taxon>Pseudomonadati</taxon>
        <taxon>Pseudomonadota</taxon>
        <taxon>Gammaproteobacteria</taxon>
        <taxon>Pseudomonadales</taxon>
        <taxon>Pseudomonadaceae</taxon>
        <taxon>Pseudomonas</taxon>
    </lineage>
</organism>
<evidence type="ECO:0000256" key="2">
    <source>
        <dbReference type="ARBA" id="ARBA00006432"/>
    </source>
</evidence>
<dbReference type="InterPro" id="IPR009081">
    <property type="entry name" value="PP-bd_ACP"/>
</dbReference>
<dbReference type="PANTHER" id="PTHR45527">
    <property type="entry name" value="NONRIBOSOMAL PEPTIDE SYNTHETASE"/>
    <property type="match status" value="1"/>
</dbReference>
<dbReference type="PROSITE" id="PS00012">
    <property type="entry name" value="PHOSPHOPANTETHEINE"/>
    <property type="match status" value="1"/>
</dbReference>
<dbReference type="FunFam" id="3.30.300.30:FF:000010">
    <property type="entry name" value="Enterobactin synthetase component F"/>
    <property type="match status" value="1"/>
</dbReference>
<comment type="caution">
    <text evidence="6">The sequence shown here is derived from an EMBL/GenBank/DDBJ whole genome shotgun (WGS) entry which is preliminary data.</text>
</comment>
<name>A0A6H9RZC4_9PSED</name>
<dbReference type="Gene3D" id="3.30.300.30">
    <property type="match status" value="1"/>
</dbReference>
<dbReference type="InterPro" id="IPR045851">
    <property type="entry name" value="AMP-bd_C_sf"/>
</dbReference>
<evidence type="ECO:0000259" key="5">
    <source>
        <dbReference type="PROSITE" id="PS50075"/>
    </source>
</evidence>
<dbReference type="RefSeq" id="WP_151152739.1">
    <property type="nucleotide sequence ID" value="NZ_VZPQ01000209.1"/>
</dbReference>
<dbReference type="GO" id="GO:0005829">
    <property type="term" value="C:cytosol"/>
    <property type="evidence" value="ECO:0007669"/>
    <property type="project" value="TreeGrafter"/>
</dbReference>
<gene>
    <name evidence="6" type="ORF">F7R03_28930</name>
</gene>
<evidence type="ECO:0000313" key="7">
    <source>
        <dbReference type="Proteomes" id="UP000423257"/>
    </source>
</evidence>
<keyword evidence="3" id="KW-0596">Phosphopantetheine</keyword>
<feature type="non-terminal residue" evidence="6">
    <location>
        <position position="209"/>
    </location>
</feature>
<dbReference type="Gene3D" id="3.40.50.12780">
    <property type="entry name" value="N-terminal domain of ligase-like"/>
    <property type="match status" value="1"/>
</dbReference>
<sequence length="209" mass="23295">FSTTGERLYRTGDLTRYQANGNLQYVGRIDHQVKIRGLRIELGEIEARLLQQPQVRELAVLAQDGEHGQQLVAFIVPSDATVLTQVEAQVQVRETLKAALREHLPDYMVPAYLVFLEQLPLTPNGKLDRKALPAIDGSEQQREFVAPSSPLEKALAAIWQDVLNLDSIGLEDNFFELGGDSIVSMQVVSRARQAGIVLNPKSLFQHQTL</sequence>
<dbReference type="GO" id="GO:0031177">
    <property type="term" value="F:phosphopantetheine binding"/>
    <property type="evidence" value="ECO:0007669"/>
    <property type="project" value="TreeGrafter"/>
</dbReference>
<dbReference type="Pfam" id="PF00550">
    <property type="entry name" value="PP-binding"/>
    <property type="match status" value="1"/>
</dbReference>
<evidence type="ECO:0000256" key="4">
    <source>
        <dbReference type="ARBA" id="ARBA00022553"/>
    </source>
</evidence>
<dbReference type="AlphaFoldDB" id="A0A6H9RZC4"/>
<feature type="domain" description="Carrier" evidence="5">
    <location>
        <begin position="146"/>
        <end position="209"/>
    </location>
</feature>
<evidence type="ECO:0000256" key="3">
    <source>
        <dbReference type="ARBA" id="ARBA00022450"/>
    </source>
</evidence>
<keyword evidence="4" id="KW-0597">Phosphoprotein</keyword>
<dbReference type="InterPro" id="IPR006162">
    <property type="entry name" value="Ppantetheine_attach_site"/>
</dbReference>
<dbReference type="Pfam" id="PF13193">
    <property type="entry name" value="AMP-binding_C"/>
    <property type="match status" value="1"/>
</dbReference>
<reference evidence="6 7" key="1">
    <citation type="submission" date="2019-09" db="EMBL/GenBank/DDBJ databases">
        <title>Draft genome sequences of 48 bacterial type strains from the CCUG.</title>
        <authorList>
            <person name="Tunovic T."/>
            <person name="Pineiro-Iglesias B."/>
            <person name="Unosson C."/>
            <person name="Inganas E."/>
            <person name="Ohlen M."/>
            <person name="Cardew S."/>
            <person name="Jensie-Markopoulos S."/>
            <person name="Salva-Serra F."/>
            <person name="Jaen-Luchoro D."/>
            <person name="Karlsson R."/>
            <person name="Svensson-Stadler L."/>
            <person name="Chun J."/>
            <person name="Moore E."/>
        </authorList>
    </citation>
    <scope>NUCLEOTIDE SEQUENCE [LARGE SCALE GENOMIC DNA]</scope>
    <source>
        <strain evidence="6 7">CCUG 51524</strain>
    </source>
</reference>
<accession>A0A6H9RZC4</accession>
<dbReference type="GO" id="GO:0044550">
    <property type="term" value="P:secondary metabolite biosynthetic process"/>
    <property type="evidence" value="ECO:0007669"/>
    <property type="project" value="TreeGrafter"/>
</dbReference>